<dbReference type="AlphaFoldDB" id="A0AA36GVP9"/>
<proteinExistence type="predicted"/>
<name>A0AA36GVP9_CYLNA</name>
<dbReference type="EMBL" id="CATQJL010000223">
    <property type="protein sequence ID" value="CAJ0599236.1"/>
    <property type="molecule type" value="Genomic_DNA"/>
</dbReference>
<evidence type="ECO:0000313" key="1">
    <source>
        <dbReference type="EMBL" id="CAJ0599236.1"/>
    </source>
</evidence>
<evidence type="ECO:0008006" key="3">
    <source>
        <dbReference type="Google" id="ProtNLM"/>
    </source>
</evidence>
<accession>A0AA36GVP9</accession>
<dbReference type="Proteomes" id="UP001176961">
    <property type="component" value="Unassembled WGS sequence"/>
</dbReference>
<comment type="caution">
    <text evidence="1">The sequence shown here is derived from an EMBL/GenBank/DDBJ whole genome shotgun (WGS) entry which is preliminary data.</text>
</comment>
<keyword evidence="2" id="KW-1185">Reference proteome</keyword>
<evidence type="ECO:0000313" key="2">
    <source>
        <dbReference type="Proteomes" id="UP001176961"/>
    </source>
</evidence>
<gene>
    <name evidence="1" type="ORF">CYNAS_LOCUS11219</name>
</gene>
<sequence>MNYQRLSNLFGTLEALKAILDKPTTSRSPAYVRREDAPFFENRFRIFDEYLITRRPEAFRDFIRLLPNEFEDLYQRIGRRLEHVVAHAGPISGRHRLMIYLRFVTQGMSFAAYALDIGMGKSTVSQVVAGVTEAIISGRQS</sequence>
<organism evidence="1 2">
    <name type="scientific">Cylicocyclus nassatus</name>
    <name type="common">Nematode worm</name>
    <dbReference type="NCBI Taxonomy" id="53992"/>
    <lineage>
        <taxon>Eukaryota</taxon>
        <taxon>Metazoa</taxon>
        <taxon>Ecdysozoa</taxon>
        <taxon>Nematoda</taxon>
        <taxon>Chromadorea</taxon>
        <taxon>Rhabditida</taxon>
        <taxon>Rhabditina</taxon>
        <taxon>Rhabditomorpha</taxon>
        <taxon>Strongyloidea</taxon>
        <taxon>Strongylidae</taxon>
        <taxon>Cylicocyclus</taxon>
    </lineage>
</organism>
<protein>
    <recommendedName>
        <fullName evidence="3">Nuclease HARBI1</fullName>
    </recommendedName>
</protein>
<reference evidence="1" key="1">
    <citation type="submission" date="2023-07" db="EMBL/GenBank/DDBJ databases">
        <authorList>
            <consortium name="CYATHOMIX"/>
        </authorList>
    </citation>
    <scope>NUCLEOTIDE SEQUENCE</scope>
    <source>
        <strain evidence="1">N/A</strain>
    </source>
</reference>